<gene>
    <name evidence="2" type="ORF">M0G41_05570</name>
</gene>
<keyword evidence="3" id="KW-1185">Reference proteome</keyword>
<reference evidence="2" key="1">
    <citation type="submission" date="2022-04" db="EMBL/GenBank/DDBJ databases">
        <title>Lysobacter sp. CAU 1642 isolated from sea sand.</title>
        <authorList>
            <person name="Kim W."/>
        </authorList>
    </citation>
    <scope>NUCLEOTIDE SEQUENCE</scope>
    <source>
        <strain evidence="2">CAU 1642</strain>
    </source>
</reference>
<protein>
    <submittedName>
        <fullName evidence="2">DUF456 domain-containing protein</fullName>
    </submittedName>
</protein>
<evidence type="ECO:0000313" key="2">
    <source>
        <dbReference type="EMBL" id="MCK7593136.1"/>
    </source>
</evidence>
<dbReference type="RefSeq" id="WP_248206345.1">
    <property type="nucleotide sequence ID" value="NZ_JALNMH010000003.1"/>
</dbReference>
<dbReference type="Pfam" id="PF04306">
    <property type="entry name" value="DUF456"/>
    <property type="match status" value="1"/>
</dbReference>
<feature type="transmembrane region" description="Helical" evidence="1">
    <location>
        <begin position="125"/>
        <end position="151"/>
    </location>
</feature>
<evidence type="ECO:0000256" key="1">
    <source>
        <dbReference type="SAM" id="Phobius"/>
    </source>
</evidence>
<dbReference type="PANTHER" id="PTHR39165">
    <property type="entry name" value="IG HYPOTHETICAL 17883"/>
    <property type="match status" value="1"/>
</dbReference>
<dbReference type="PANTHER" id="PTHR39165:SF1">
    <property type="entry name" value="DUF456 DOMAIN-CONTAINING PROTEIN"/>
    <property type="match status" value="1"/>
</dbReference>
<comment type="caution">
    <text evidence="2">The sequence shown here is derived from an EMBL/GenBank/DDBJ whole genome shotgun (WGS) entry which is preliminary data.</text>
</comment>
<feature type="transmembrane region" description="Helical" evidence="1">
    <location>
        <begin position="70"/>
        <end position="94"/>
    </location>
</feature>
<evidence type="ECO:0000313" key="3">
    <source>
        <dbReference type="Proteomes" id="UP001431449"/>
    </source>
</evidence>
<sequence length="152" mass="15579">MVLLGIAGIVLPALPGVALVWAGLLVGAWADGFTHVGWGVLAVCTALMLFALLVDLVAGVLGAKRLDAHWLALVGAGVGTVLGLFTGLIGLIFMPLLGAITGEWIARHREPGIARRAARVGVATWIGMLVGTAVKIACAFMMLGLFAAAMLI</sequence>
<keyword evidence="1" id="KW-1133">Transmembrane helix</keyword>
<proteinExistence type="predicted"/>
<keyword evidence="1" id="KW-0472">Membrane</keyword>
<dbReference type="Proteomes" id="UP001431449">
    <property type="component" value="Unassembled WGS sequence"/>
</dbReference>
<keyword evidence="1" id="KW-0812">Transmembrane</keyword>
<dbReference type="EMBL" id="JALNMH010000003">
    <property type="protein sequence ID" value="MCK7593136.1"/>
    <property type="molecule type" value="Genomic_DNA"/>
</dbReference>
<organism evidence="2 3">
    <name type="scientific">Pseudomarimonas salicorniae</name>
    <dbReference type="NCBI Taxonomy" id="2933270"/>
    <lineage>
        <taxon>Bacteria</taxon>
        <taxon>Pseudomonadati</taxon>
        <taxon>Pseudomonadota</taxon>
        <taxon>Gammaproteobacteria</taxon>
        <taxon>Lysobacterales</taxon>
        <taxon>Lysobacteraceae</taxon>
        <taxon>Pseudomarimonas</taxon>
    </lineage>
</organism>
<accession>A0ABT0GF11</accession>
<feature type="transmembrane region" description="Helical" evidence="1">
    <location>
        <begin position="38"/>
        <end position="63"/>
    </location>
</feature>
<name>A0ABT0GF11_9GAMM</name>
<dbReference type="InterPro" id="IPR007403">
    <property type="entry name" value="DUF456"/>
</dbReference>